<gene>
    <name evidence="8" type="primary">degU_1</name>
    <name evidence="8" type="ORF">Tsedi_00345</name>
</gene>
<evidence type="ECO:0000256" key="5">
    <source>
        <dbReference type="PROSITE-ProRule" id="PRU00169"/>
    </source>
</evidence>
<dbReference type="PANTHER" id="PTHR43214">
    <property type="entry name" value="TWO-COMPONENT RESPONSE REGULATOR"/>
    <property type="match status" value="1"/>
</dbReference>
<dbReference type="AlphaFoldDB" id="A0A554WVA1"/>
<dbReference type="PROSITE" id="PS00622">
    <property type="entry name" value="HTH_LUXR_1"/>
    <property type="match status" value="1"/>
</dbReference>
<feature type="domain" description="Response regulatory" evidence="7">
    <location>
        <begin position="6"/>
        <end position="122"/>
    </location>
</feature>
<evidence type="ECO:0000256" key="1">
    <source>
        <dbReference type="ARBA" id="ARBA00022553"/>
    </source>
</evidence>
<dbReference type="PROSITE" id="PS50043">
    <property type="entry name" value="HTH_LUXR_2"/>
    <property type="match status" value="1"/>
</dbReference>
<dbReference type="EMBL" id="VJND01000001">
    <property type="protein sequence ID" value="TSE27506.1"/>
    <property type="molecule type" value="Genomic_DNA"/>
</dbReference>
<accession>A0A554WVA1</accession>
<dbReference type="InterPro" id="IPR058245">
    <property type="entry name" value="NreC/VraR/RcsB-like_REC"/>
</dbReference>
<dbReference type="CDD" id="cd06170">
    <property type="entry name" value="LuxR_C_like"/>
    <property type="match status" value="1"/>
</dbReference>
<reference evidence="8 9" key="1">
    <citation type="submission" date="2019-07" db="EMBL/GenBank/DDBJ databases">
        <title>Tepidimonas sediminis YIM 72259 draft genome.</title>
        <authorList>
            <person name="Da Costa M.S."/>
            <person name="Froufe H.J.C."/>
            <person name="Egas C."/>
            <person name="Albuquerque L."/>
        </authorList>
    </citation>
    <scope>NUCLEOTIDE SEQUENCE [LARGE SCALE GENOMIC DNA]</scope>
    <source>
        <strain evidence="8 9">YIM 72259</strain>
    </source>
</reference>
<dbReference type="CDD" id="cd17535">
    <property type="entry name" value="REC_NarL-like"/>
    <property type="match status" value="1"/>
</dbReference>
<dbReference type="GO" id="GO:0003677">
    <property type="term" value="F:DNA binding"/>
    <property type="evidence" value="ECO:0007669"/>
    <property type="project" value="UniProtKB-KW"/>
</dbReference>
<keyword evidence="4" id="KW-0804">Transcription</keyword>
<proteinExistence type="predicted"/>
<feature type="domain" description="HTH luxR-type" evidence="6">
    <location>
        <begin position="151"/>
        <end position="216"/>
    </location>
</feature>
<dbReference type="InterPro" id="IPR001789">
    <property type="entry name" value="Sig_transdc_resp-reg_receiver"/>
</dbReference>
<evidence type="ECO:0000313" key="9">
    <source>
        <dbReference type="Proteomes" id="UP000320225"/>
    </source>
</evidence>
<dbReference type="InterPro" id="IPR039420">
    <property type="entry name" value="WalR-like"/>
</dbReference>
<dbReference type="SMART" id="SM00421">
    <property type="entry name" value="HTH_LUXR"/>
    <property type="match status" value="1"/>
</dbReference>
<dbReference type="Pfam" id="PF00196">
    <property type="entry name" value="GerE"/>
    <property type="match status" value="1"/>
</dbReference>
<dbReference type="SUPFAM" id="SSF46894">
    <property type="entry name" value="C-terminal effector domain of the bipartite response regulators"/>
    <property type="match status" value="1"/>
</dbReference>
<evidence type="ECO:0000259" key="7">
    <source>
        <dbReference type="PROSITE" id="PS50110"/>
    </source>
</evidence>
<sequence length="218" mass="24066">MSAITRIYLIEDDRTILRFVEDALRLRPDWKLVGHSDTYAHAQMMAPHSLADVFLVDLGLPDGRGEDMLRLLAEGRPEAELLVFTVFGDESRLIRALQWGATGYVLKGCSPQELVEAIEQIRQGGAPISPLLARMLLKQFRQAGDAGDGMADGPVPVLSERETDVLRLVAQGYVNKEIAQRLGIGVATVSTHVKNLYRKLAVRTRVQVVRAAQARGLL</sequence>
<dbReference type="GO" id="GO:0000160">
    <property type="term" value="P:phosphorelay signal transduction system"/>
    <property type="evidence" value="ECO:0007669"/>
    <property type="project" value="InterPro"/>
</dbReference>
<evidence type="ECO:0000256" key="3">
    <source>
        <dbReference type="ARBA" id="ARBA00023125"/>
    </source>
</evidence>
<organism evidence="8 9">
    <name type="scientific">Tepidimonas sediminis</name>
    <dbReference type="NCBI Taxonomy" id="2588941"/>
    <lineage>
        <taxon>Bacteria</taxon>
        <taxon>Pseudomonadati</taxon>
        <taxon>Pseudomonadota</taxon>
        <taxon>Betaproteobacteria</taxon>
        <taxon>Burkholderiales</taxon>
        <taxon>Tepidimonas</taxon>
    </lineage>
</organism>
<dbReference type="Gene3D" id="3.40.50.2300">
    <property type="match status" value="1"/>
</dbReference>
<dbReference type="InterPro" id="IPR000792">
    <property type="entry name" value="Tscrpt_reg_LuxR_C"/>
</dbReference>
<keyword evidence="9" id="KW-1185">Reference proteome</keyword>
<dbReference type="PANTHER" id="PTHR43214:SF41">
    <property type="entry name" value="NITRATE_NITRITE RESPONSE REGULATOR PROTEIN NARP"/>
    <property type="match status" value="1"/>
</dbReference>
<dbReference type="Pfam" id="PF00072">
    <property type="entry name" value="Response_reg"/>
    <property type="match status" value="1"/>
</dbReference>
<dbReference type="OrthoDB" id="3623000at2"/>
<keyword evidence="2" id="KW-0805">Transcription regulation</keyword>
<dbReference type="InterPro" id="IPR011006">
    <property type="entry name" value="CheY-like_superfamily"/>
</dbReference>
<keyword evidence="3" id="KW-0238">DNA-binding</keyword>
<comment type="caution">
    <text evidence="8">The sequence shown here is derived from an EMBL/GenBank/DDBJ whole genome shotgun (WGS) entry which is preliminary data.</text>
</comment>
<evidence type="ECO:0000313" key="8">
    <source>
        <dbReference type="EMBL" id="TSE27506.1"/>
    </source>
</evidence>
<dbReference type="InterPro" id="IPR016032">
    <property type="entry name" value="Sig_transdc_resp-reg_C-effctor"/>
</dbReference>
<name>A0A554WVA1_9BURK</name>
<dbReference type="PRINTS" id="PR00038">
    <property type="entry name" value="HTHLUXR"/>
</dbReference>
<dbReference type="GO" id="GO:0006355">
    <property type="term" value="P:regulation of DNA-templated transcription"/>
    <property type="evidence" value="ECO:0007669"/>
    <property type="project" value="InterPro"/>
</dbReference>
<protein>
    <submittedName>
        <fullName evidence="8">Transcriptional regulatory protein DegU</fullName>
    </submittedName>
</protein>
<feature type="modified residue" description="4-aspartylphosphate" evidence="5">
    <location>
        <position position="57"/>
    </location>
</feature>
<keyword evidence="1 5" id="KW-0597">Phosphoprotein</keyword>
<evidence type="ECO:0000259" key="6">
    <source>
        <dbReference type="PROSITE" id="PS50043"/>
    </source>
</evidence>
<evidence type="ECO:0000256" key="2">
    <source>
        <dbReference type="ARBA" id="ARBA00023015"/>
    </source>
</evidence>
<dbReference type="PROSITE" id="PS50110">
    <property type="entry name" value="RESPONSE_REGULATORY"/>
    <property type="match status" value="1"/>
</dbReference>
<evidence type="ECO:0000256" key="4">
    <source>
        <dbReference type="ARBA" id="ARBA00023163"/>
    </source>
</evidence>
<dbReference type="Proteomes" id="UP000320225">
    <property type="component" value="Unassembled WGS sequence"/>
</dbReference>
<dbReference type="SMART" id="SM00448">
    <property type="entry name" value="REC"/>
    <property type="match status" value="1"/>
</dbReference>
<dbReference type="SUPFAM" id="SSF52172">
    <property type="entry name" value="CheY-like"/>
    <property type="match status" value="1"/>
</dbReference>
<dbReference type="RefSeq" id="WP_143892942.1">
    <property type="nucleotide sequence ID" value="NZ_VJND01000001.1"/>
</dbReference>